<dbReference type="FunFam" id="2.40.50.140:FF:000003">
    <property type="entry name" value="50S ribosomal protein L2"/>
    <property type="match status" value="1"/>
</dbReference>
<dbReference type="SMART" id="SM01382">
    <property type="entry name" value="Ribosomal_L2_C"/>
    <property type="match status" value="1"/>
</dbReference>
<feature type="domain" description="Large ribosomal subunit protein uL2 C-terminal" evidence="7">
    <location>
        <begin position="125"/>
        <end position="255"/>
    </location>
</feature>
<dbReference type="SUPFAM" id="SSF50104">
    <property type="entry name" value="Translation proteins SH3-like domain"/>
    <property type="match status" value="1"/>
</dbReference>
<evidence type="ECO:0000256" key="1">
    <source>
        <dbReference type="ARBA" id="ARBA00005636"/>
    </source>
</evidence>
<dbReference type="GO" id="GO:0003735">
    <property type="term" value="F:structural constituent of ribosome"/>
    <property type="evidence" value="ECO:0007669"/>
    <property type="project" value="InterPro"/>
</dbReference>
<comment type="caution">
    <text evidence="9">The sequence shown here is derived from an EMBL/GenBank/DDBJ whole genome shotgun (WGS) entry which is preliminary data.</text>
</comment>
<comment type="function">
    <text evidence="5">One of the primary rRNA binding proteins. Required for association of the 30S and 50S subunits to form the 70S ribosome, for tRNA binding and peptide bond formation. It has been suggested to have peptidyltransferase activity; this is somewhat controversial. Makes several contacts with the 16S rRNA in the 70S ribosome.</text>
</comment>
<dbReference type="Gene3D" id="2.30.30.30">
    <property type="match status" value="1"/>
</dbReference>
<dbReference type="HAMAP" id="MF_01320_B">
    <property type="entry name" value="Ribosomal_uL2_B"/>
    <property type="match status" value="1"/>
</dbReference>
<keyword evidence="2 5" id="KW-0689">Ribosomal protein</keyword>
<protein>
    <recommendedName>
        <fullName evidence="4 5">Large ribosomal subunit protein uL2</fullName>
    </recommendedName>
</protein>
<dbReference type="InterPro" id="IPR014726">
    <property type="entry name" value="Ribosomal_uL2_dom3"/>
</dbReference>
<dbReference type="GO" id="GO:0015934">
    <property type="term" value="C:large ribosomal subunit"/>
    <property type="evidence" value="ECO:0007669"/>
    <property type="project" value="InterPro"/>
</dbReference>
<keyword evidence="5" id="KW-0699">rRNA-binding</keyword>
<dbReference type="EMBL" id="MFQA01000019">
    <property type="protein sequence ID" value="OGH69026.1"/>
    <property type="molecule type" value="Genomic_DNA"/>
</dbReference>
<organism evidence="9 10">
    <name type="scientific">Candidatus Magasanikbacteria bacterium RIFCSPHIGHO2_02_FULL_45_10</name>
    <dbReference type="NCBI Taxonomy" id="1798679"/>
    <lineage>
        <taxon>Bacteria</taxon>
        <taxon>Candidatus Magasanikiibacteriota</taxon>
    </lineage>
</organism>
<dbReference type="Gene3D" id="4.10.950.10">
    <property type="entry name" value="Ribosomal protein L2, domain 3"/>
    <property type="match status" value="1"/>
</dbReference>
<evidence type="ECO:0000313" key="10">
    <source>
        <dbReference type="Proteomes" id="UP000176413"/>
    </source>
</evidence>
<dbReference type="Pfam" id="PF03947">
    <property type="entry name" value="Ribosomal_L2_C"/>
    <property type="match status" value="1"/>
</dbReference>
<dbReference type="NCBIfam" id="TIGR01171">
    <property type="entry name" value="rplB_bact"/>
    <property type="match status" value="1"/>
</dbReference>
<name>A0A1F6MBL6_9BACT</name>
<proteinExistence type="inferred from homology"/>
<evidence type="ECO:0000256" key="6">
    <source>
        <dbReference type="SAM" id="MobiDB-lite"/>
    </source>
</evidence>
<dbReference type="PIRSF" id="PIRSF002158">
    <property type="entry name" value="Ribosomal_L2"/>
    <property type="match status" value="1"/>
</dbReference>
<keyword evidence="5" id="KW-0694">RNA-binding</keyword>
<dbReference type="GO" id="GO:0019843">
    <property type="term" value="F:rRNA binding"/>
    <property type="evidence" value="ECO:0007669"/>
    <property type="project" value="UniProtKB-UniRule"/>
</dbReference>
<dbReference type="PANTHER" id="PTHR13691:SF5">
    <property type="entry name" value="LARGE RIBOSOMAL SUBUNIT PROTEIN UL2M"/>
    <property type="match status" value="1"/>
</dbReference>
<feature type="region of interest" description="Disordered" evidence="6">
    <location>
        <begin position="219"/>
        <end position="282"/>
    </location>
</feature>
<feature type="domain" description="Large ribosomal subunit protein uL2 RNA-binding" evidence="8">
    <location>
        <begin position="42"/>
        <end position="118"/>
    </location>
</feature>
<evidence type="ECO:0000256" key="5">
    <source>
        <dbReference type="HAMAP-Rule" id="MF_01320"/>
    </source>
</evidence>
<feature type="compositionally biased region" description="Polar residues" evidence="6">
    <location>
        <begin position="262"/>
        <end position="272"/>
    </location>
</feature>
<dbReference type="Gene3D" id="2.40.50.140">
    <property type="entry name" value="Nucleic acid-binding proteins"/>
    <property type="match status" value="1"/>
</dbReference>
<reference evidence="9 10" key="1">
    <citation type="journal article" date="2016" name="Nat. Commun.">
        <title>Thousands of microbial genomes shed light on interconnected biogeochemical processes in an aquifer system.</title>
        <authorList>
            <person name="Anantharaman K."/>
            <person name="Brown C.T."/>
            <person name="Hug L.A."/>
            <person name="Sharon I."/>
            <person name="Castelle C.J."/>
            <person name="Probst A.J."/>
            <person name="Thomas B.C."/>
            <person name="Singh A."/>
            <person name="Wilkins M.J."/>
            <person name="Karaoz U."/>
            <person name="Brodie E.L."/>
            <person name="Williams K.H."/>
            <person name="Hubbard S.S."/>
            <person name="Banfield J.F."/>
        </authorList>
    </citation>
    <scope>NUCLEOTIDE SEQUENCE [LARGE SCALE GENOMIC DNA]</scope>
</reference>
<dbReference type="AlphaFoldDB" id="A0A1F6MBL6"/>
<dbReference type="InterPro" id="IPR012340">
    <property type="entry name" value="NA-bd_OB-fold"/>
</dbReference>
<dbReference type="InterPro" id="IPR022669">
    <property type="entry name" value="Ribosomal_uL2_C"/>
</dbReference>
<gene>
    <name evidence="5" type="primary">rplB</name>
    <name evidence="9" type="ORF">A3D53_02465</name>
</gene>
<dbReference type="InterPro" id="IPR008991">
    <property type="entry name" value="Translation_prot_SH3-like_sf"/>
</dbReference>
<dbReference type="Pfam" id="PF00181">
    <property type="entry name" value="Ribosomal_L2_N"/>
    <property type="match status" value="1"/>
</dbReference>
<dbReference type="GO" id="GO:0002181">
    <property type="term" value="P:cytoplasmic translation"/>
    <property type="evidence" value="ECO:0007669"/>
    <property type="project" value="TreeGrafter"/>
</dbReference>
<accession>A0A1F6MBL6</accession>
<evidence type="ECO:0000259" key="8">
    <source>
        <dbReference type="SMART" id="SM01383"/>
    </source>
</evidence>
<dbReference type="InterPro" id="IPR014722">
    <property type="entry name" value="Rib_uL2_dom2"/>
</dbReference>
<evidence type="ECO:0000313" key="9">
    <source>
        <dbReference type="EMBL" id="OGH69026.1"/>
    </source>
</evidence>
<comment type="similarity">
    <text evidence="1 5">Belongs to the universal ribosomal protein uL2 family.</text>
</comment>
<evidence type="ECO:0000256" key="2">
    <source>
        <dbReference type="ARBA" id="ARBA00022980"/>
    </source>
</evidence>
<evidence type="ECO:0000259" key="7">
    <source>
        <dbReference type="SMART" id="SM01382"/>
    </source>
</evidence>
<dbReference type="PANTHER" id="PTHR13691">
    <property type="entry name" value="RIBOSOMAL PROTEIN L2"/>
    <property type="match status" value="1"/>
</dbReference>
<dbReference type="SMART" id="SM01383">
    <property type="entry name" value="Ribosomal_L2"/>
    <property type="match status" value="1"/>
</dbReference>
<comment type="subunit">
    <text evidence="5">Part of the 50S ribosomal subunit. Forms a bridge to the 30S subunit in the 70S ribosome.</text>
</comment>
<dbReference type="FunFam" id="2.30.30.30:FF:000001">
    <property type="entry name" value="50S ribosomal protein L2"/>
    <property type="match status" value="1"/>
</dbReference>
<dbReference type="GO" id="GO:0016740">
    <property type="term" value="F:transferase activity"/>
    <property type="evidence" value="ECO:0007669"/>
    <property type="project" value="InterPro"/>
</dbReference>
<dbReference type="FunFam" id="4.10.950.10:FF:000001">
    <property type="entry name" value="50S ribosomal protein L2"/>
    <property type="match status" value="1"/>
</dbReference>
<feature type="region of interest" description="Disordered" evidence="6">
    <location>
        <begin position="1"/>
        <end position="22"/>
    </location>
</feature>
<sequence length="282" mass="30866">MPIQIYKPTSPGRRNSSSDTFKDITKWEPEKSLVEILKPAAGRNNQGVITVRHKSGGAKKYYRLVDFKQHKFDLAAEVAAIEYDPNRGARIALVTYTDGTKSYVLASEGMKVGDKIMSSLNAIEAKTGNRMPLKHIPVGLFVYNVELTPGKGGQLARGAGLSAQLIGTEGNYAQIRLPSGEVRSVIKEGMATIGILSNPDRRLIRWGKAGRIRHRGIKPTVKGKNMNPADHPHGGGEGHSPIGQRRGPQTVYGKPARGVKTRQPQKWSNKFVVQSRRAKNVA</sequence>
<keyword evidence="3 5" id="KW-0687">Ribonucleoprotein</keyword>
<dbReference type="Proteomes" id="UP000176413">
    <property type="component" value="Unassembled WGS sequence"/>
</dbReference>
<dbReference type="InterPro" id="IPR002171">
    <property type="entry name" value="Ribosomal_uL2"/>
</dbReference>
<evidence type="ECO:0000256" key="3">
    <source>
        <dbReference type="ARBA" id="ARBA00023274"/>
    </source>
</evidence>
<dbReference type="InterPro" id="IPR022666">
    <property type="entry name" value="Ribosomal_uL2_RNA-bd_dom"/>
</dbReference>
<evidence type="ECO:0000256" key="4">
    <source>
        <dbReference type="ARBA" id="ARBA00035242"/>
    </source>
</evidence>
<dbReference type="SUPFAM" id="SSF50249">
    <property type="entry name" value="Nucleic acid-binding proteins"/>
    <property type="match status" value="1"/>
</dbReference>
<dbReference type="InterPro" id="IPR005880">
    <property type="entry name" value="Ribosomal_uL2_bac/org-type"/>
</dbReference>